<evidence type="ECO:0008006" key="4">
    <source>
        <dbReference type="Google" id="ProtNLM"/>
    </source>
</evidence>
<evidence type="ECO:0000313" key="2">
    <source>
        <dbReference type="EMBL" id="GGI69107.1"/>
    </source>
</evidence>
<accession>A0ABQ2CBP9</accession>
<feature type="region of interest" description="Disordered" evidence="1">
    <location>
        <begin position="1"/>
        <end position="20"/>
    </location>
</feature>
<gene>
    <name evidence="2" type="ORF">GCM10008021_31570</name>
</gene>
<dbReference type="Proteomes" id="UP000630135">
    <property type="component" value="Unassembled WGS sequence"/>
</dbReference>
<evidence type="ECO:0000313" key="3">
    <source>
        <dbReference type="Proteomes" id="UP000630135"/>
    </source>
</evidence>
<organism evidence="2 3">
    <name type="scientific">Deinococcus wulumuqiensis</name>
    <dbReference type="NCBI Taxonomy" id="980427"/>
    <lineage>
        <taxon>Bacteria</taxon>
        <taxon>Thermotogati</taxon>
        <taxon>Deinococcota</taxon>
        <taxon>Deinococci</taxon>
        <taxon>Deinococcales</taxon>
        <taxon>Deinococcaceae</taxon>
        <taxon>Deinococcus</taxon>
    </lineage>
</organism>
<proteinExistence type="predicted"/>
<protein>
    <recommendedName>
        <fullName evidence="4">H repeat-associated protein N-terminal domain-containing protein</fullName>
    </recommendedName>
</protein>
<name>A0ABQ2CBP9_9DEIO</name>
<keyword evidence="3" id="KW-1185">Reference proteome</keyword>
<dbReference type="EMBL" id="BMLZ01000086">
    <property type="protein sequence ID" value="GGI69107.1"/>
    <property type="molecule type" value="Genomic_DNA"/>
</dbReference>
<reference evidence="3" key="1">
    <citation type="journal article" date="2019" name="Int. J. Syst. Evol. Microbiol.">
        <title>The Global Catalogue of Microorganisms (GCM) 10K type strain sequencing project: providing services to taxonomists for standard genome sequencing and annotation.</title>
        <authorList>
            <consortium name="The Broad Institute Genomics Platform"/>
            <consortium name="The Broad Institute Genome Sequencing Center for Infectious Disease"/>
            <person name="Wu L."/>
            <person name="Ma J."/>
        </authorList>
    </citation>
    <scope>NUCLEOTIDE SEQUENCE [LARGE SCALE GENOMIC DNA]</scope>
    <source>
        <strain evidence="3">CGMCC 1.8884</strain>
    </source>
</reference>
<evidence type="ECO:0000256" key="1">
    <source>
        <dbReference type="SAM" id="MobiDB-lite"/>
    </source>
</evidence>
<comment type="caution">
    <text evidence="2">The sequence shown here is derived from an EMBL/GenBank/DDBJ whole genome shotgun (WGS) entry which is preliminary data.</text>
</comment>
<sequence>MASPDEKPATQFPPPGRRGSEDKLLNILFSIFTLLTGIIEGKDSFKVLDKPQLRDALCSKISFNPSKVVCLFSNINDTICLNITKSPYLLVIN</sequence>